<reference evidence="3 4" key="1">
    <citation type="journal article" date="2018" name="Nat. Biotechnol.">
        <title>A standardized bacterial taxonomy based on genome phylogeny substantially revises the tree of life.</title>
        <authorList>
            <person name="Parks D.H."/>
            <person name="Chuvochina M."/>
            <person name="Waite D.W."/>
            <person name="Rinke C."/>
            <person name="Skarshewski A."/>
            <person name="Chaumeil P.A."/>
            <person name="Hugenholtz P."/>
        </authorList>
    </citation>
    <scope>NUCLEOTIDE SEQUENCE [LARGE SCALE GENOMIC DNA]</scope>
    <source>
        <strain evidence="3">UBA10948</strain>
    </source>
</reference>
<dbReference type="Pfam" id="PF00395">
    <property type="entry name" value="SLH"/>
    <property type="match status" value="1"/>
</dbReference>
<comment type="caution">
    <text evidence="3">The sequence shown here is derived from an EMBL/GenBank/DDBJ whole genome shotgun (WGS) entry which is preliminary data.</text>
</comment>
<dbReference type="Proteomes" id="UP000263273">
    <property type="component" value="Unassembled WGS sequence"/>
</dbReference>
<evidence type="ECO:0000259" key="2">
    <source>
        <dbReference type="PROSITE" id="PS51272"/>
    </source>
</evidence>
<accession>A0A354YVD7</accession>
<evidence type="ECO:0000313" key="3">
    <source>
        <dbReference type="EMBL" id="HBK52656.1"/>
    </source>
</evidence>
<dbReference type="PROSITE" id="PS51272">
    <property type="entry name" value="SLH"/>
    <property type="match status" value="1"/>
</dbReference>
<proteinExistence type="predicted"/>
<feature type="non-terminal residue" evidence="3">
    <location>
        <position position="53"/>
    </location>
</feature>
<dbReference type="EMBL" id="DNZF01000037">
    <property type="protein sequence ID" value="HBK52656.1"/>
    <property type="molecule type" value="Genomic_DNA"/>
</dbReference>
<protein>
    <recommendedName>
        <fullName evidence="2">SLH domain-containing protein</fullName>
    </recommendedName>
</protein>
<feature type="domain" description="SLH" evidence="2">
    <location>
        <begin position="12"/>
        <end position="53"/>
    </location>
</feature>
<gene>
    <name evidence="3" type="ORF">DDZ44_01780</name>
</gene>
<keyword evidence="1" id="KW-0677">Repeat</keyword>
<dbReference type="STRING" id="378794.GCA_001570625_01893"/>
<organism evidence="3 4">
    <name type="scientific">Syntrophomonas wolfei</name>
    <dbReference type="NCBI Taxonomy" id="863"/>
    <lineage>
        <taxon>Bacteria</taxon>
        <taxon>Bacillati</taxon>
        <taxon>Bacillota</taxon>
        <taxon>Clostridia</taxon>
        <taxon>Eubacteriales</taxon>
        <taxon>Syntrophomonadaceae</taxon>
        <taxon>Syntrophomonas</taxon>
    </lineage>
</organism>
<dbReference type="InterPro" id="IPR001119">
    <property type="entry name" value="SLH_dom"/>
</dbReference>
<dbReference type="AlphaFoldDB" id="A0A354YVD7"/>
<name>A0A354YVD7_9FIRM</name>
<sequence>MLVLFLVIQPVSSVMAFSDVEWHWSKPVVTRAATLDFIKGYPDNSFQPEKEIS</sequence>
<evidence type="ECO:0000256" key="1">
    <source>
        <dbReference type="ARBA" id="ARBA00022737"/>
    </source>
</evidence>
<evidence type="ECO:0000313" key="4">
    <source>
        <dbReference type="Proteomes" id="UP000263273"/>
    </source>
</evidence>